<evidence type="ECO:0000313" key="3">
    <source>
        <dbReference type="Proteomes" id="UP001328107"/>
    </source>
</evidence>
<dbReference type="EMBL" id="BTRK01000006">
    <property type="protein sequence ID" value="GMR57220.1"/>
    <property type="molecule type" value="Genomic_DNA"/>
</dbReference>
<feature type="transmembrane region" description="Helical" evidence="1">
    <location>
        <begin position="20"/>
        <end position="47"/>
    </location>
</feature>
<protein>
    <submittedName>
        <fullName evidence="2">Uncharacterized protein</fullName>
    </submittedName>
</protein>
<accession>A0AAN5D7T2</accession>
<dbReference type="Proteomes" id="UP001328107">
    <property type="component" value="Unassembled WGS sequence"/>
</dbReference>
<keyword evidence="1" id="KW-0472">Membrane</keyword>
<organism evidence="2 3">
    <name type="scientific">Pristionchus mayeri</name>
    <dbReference type="NCBI Taxonomy" id="1317129"/>
    <lineage>
        <taxon>Eukaryota</taxon>
        <taxon>Metazoa</taxon>
        <taxon>Ecdysozoa</taxon>
        <taxon>Nematoda</taxon>
        <taxon>Chromadorea</taxon>
        <taxon>Rhabditida</taxon>
        <taxon>Rhabditina</taxon>
        <taxon>Diplogasteromorpha</taxon>
        <taxon>Diplogasteroidea</taxon>
        <taxon>Neodiplogasteridae</taxon>
        <taxon>Pristionchus</taxon>
    </lineage>
</organism>
<dbReference type="AlphaFoldDB" id="A0AAN5D7T2"/>
<proteinExistence type="predicted"/>
<reference evidence="3" key="1">
    <citation type="submission" date="2022-10" db="EMBL/GenBank/DDBJ databases">
        <title>Genome assembly of Pristionchus species.</title>
        <authorList>
            <person name="Yoshida K."/>
            <person name="Sommer R.J."/>
        </authorList>
    </citation>
    <scope>NUCLEOTIDE SEQUENCE [LARGE SCALE GENOMIC DNA]</scope>
    <source>
        <strain evidence="3">RS5460</strain>
    </source>
</reference>
<sequence length="115" mass="12968">NNLHFELFSFLVCPDHFSRRLLLLAAVTHHILTTTGASSFLCLLSLFHSKMSEYRSNPDITSSILFCDHISISFANTNSLKFSTVGYWYEASLTITAIKVRSHLIQEVTSLCIPD</sequence>
<feature type="non-terminal residue" evidence="2">
    <location>
        <position position="1"/>
    </location>
</feature>
<comment type="caution">
    <text evidence="2">The sequence shown here is derived from an EMBL/GenBank/DDBJ whole genome shotgun (WGS) entry which is preliminary data.</text>
</comment>
<gene>
    <name evidence="2" type="ORF">PMAYCL1PPCAC_27415</name>
</gene>
<evidence type="ECO:0000256" key="1">
    <source>
        <dbReference type="SAM" id="Phobius"/>
    </source>
</evidence>
<name>A0AAN5D7T2_9BILA</name>
<evidence type="ECO:0000313" key="2">
    <source>
        <dbReference type="EMBL" id="GMR57220.1"/>
    </source>
</evidence>
<keyword evidence="1" id="KW-0812">Transmembrane</keyword>
<keyword evidence="3" id="KW-1185">Reference proteome</keyword>
<keyword evidence="1" id="KW-1133">Transmembrane helix</keyword>